<dbReference type="CDD" id="cd06174">
    <property type="entry name" value="MFS"/>
    <property type="match status" value="1"/>
</dbReference>
<evidence type="ECO:0000313" key="28">
    <source>
        <dbReference type="EMBL" id="MDJ1649340.1"/>
    </source>
</evidence>
<comment type="catalytic activity">
    <reaction evidence="10">
        <text>L-histidyl-glycine(out) = L-histidyl-glycine(in)</text>
        <dbReference type="Rhea" id="RHEA:79395"/>
        <dbReference type="ChEBI" id="CHEBI:229957"/>
    </reaction>
</comment>
<evidence type="ECO:0000256" key="14">
    <source>
        <dbReference type="ARBA" id="ARBA00044893"/>
    </source>
</evidence>
<comment type="catalytic activity">
    <reaction evidence="12">
        <text>L-alpha-aminoacyl-L-histidine(out) = L-alpha-aminoacyl-L-histidine(in)</text>
        <dbReference type="Rhea" id="RHEA:79375"/>
        <dbReference type="ChEBI" id="CHEBI:229967"/>
    </reaction>
</comment>
<evidence type="ECO:0000256" key="20">
    <source>
        <dbReference type="ARBA" id="ARBA00044919"/>
    </source>
</evidence>
<evidence type="ECO:0000256" key="19">
    <source>
        <dbReference type="ARBA" id="ARBA00044912"/>
    </source>
</evidence>
<sequence>MSEQTKSKGSAYGWVILIVALLAGITAPANMGKVTALGPVVMAQFGFNEAELGLVIALFYVMGFVMAFPTTGLINKLGFKGTVTIACATGVIGCIMGAMAIGNVPLFLVSRVFEGVGFGIMGVCGSSCIAPWFRPEKRSVPLGFWASWVPITMCICPVLYGWIVAADGLNAPWVSVWWGTMVYDIVAWALFMIFYRKPPKELAPDQAADKPKANKAVFKRAYKSKMLWGLAIIFFLDEAVYMAINGFLTTYLDVQLGTGLIFATGMASIFGLIAAIAPPIGGVIAQKLNCHRWLLLIALICGVILTATVFVLKDPNLYYIEAIIAGIVAGWVPGMLWQFAPNSVTNPDDVPAANSLLAFTQNIGMFIGAVFMGGAITAFGWMWGPYIAMLPFYIVALIVFFAFGLHRTMKLETKQETPKEIDMNEEKGSYTF</sequence>
<protein>
    <recommendedName>
        <fullName evidence="22">Lysosomal dipeptide transporter MFSD1</fullName>
    </recommendedName>
    <alternativeName>
        <fullName evidence="23">Major facilitator superfamily domain-containing protein 1</fullName>
    </alternativeName>
</protein>
<dbReference type="EMBL" id="JASJEU010000003">
    <property type="protein sequence ID" value="MDJ1649340.1"/>
    <property type="molecule type" value="Genomic_DNA"/>
</dbReference>
<keyword evidence="6 26" id="KW-1133">Transmembrane helix</keyword>
<accession>A0ABT7DMD4</accession>
<comment type="catalytic activity">
    <reaction evidence="11">
        <text>L-alpha-aminoacyl-L-arginine(out) = L-alpha-aminoacyl-L-arginine(in)</text>
        <dbReference type="Rhea" id="RHEA:79367"/>
        <dbReference type="ChEBI" id="CHEBI:229968"/>
    </reaction>
</comment>
<feature type="transmembrane region" description="Helical" evidence="26">
    <location>
        <begin position="52"/>
        <end position="74"/>
    </location>
</feature>
<dbReference type="Pfam" id="PF07690">
    <property type="entry name" value="MFS_1"/>
    <property type="match status" value="1"/>
</dbReference>
<dbReference type="InterPro" id="IPR036259">
    <property type="entry name" value="MFS_trans_sf"/>
</dbReference>
<dbReference type="PANTHER" id="PTHR23512:SF3">
    <property type="entry name" value="MAJOR FACILITATOR SUPERFAMILY DOMAIN-CONTAINING PROTEIN 1"/>
    <property type="match status" value="1"/>
</dbReference>
<reference evidence="28 29" key="1">
    <citation type="submission" date="2023-05" db="EMBL/GenBank/DDBJ databases">
        <title>Gordonibacter KGMB12511T sp. nov., isolated from faeces of healthy Korean.</title>
        <authorList>
            <person name="Kim H.S."/>
            <person name="Kim J.-S."/>
            <person name="Suh M.K."/>
            <person name="Eom M.K."/>
            <person name="Do H.E."/>
            <person name="Lee J.-S."/>
        </authorList>
    </citation>
    <scope>NUCLEOTIDE SEQUENCE [LARGE SCALE GENOMIC DNA]</scope>
    <source>
        <strain evidence="28 29">KGMB12511</strain>
    </source>
</reference>
<feature type="transmembrane region" description="Helical" evidence="26">
    <location>
        <begin position="352"/>
        <end position="380"/>
    </location>
</feature>
<comment type="subunit">
    <text evidence="25">Homodimer. Interacts with lysosomal protein GLMP (via lumenal domain); the interaction starts while both proteins are still in the endoplasmic reticulum and is required for stabilization of MFSD1 in lysosomes but has no direct effect on its targeting to lysosomes or transporter activity.</text>
</comment>
<comment type="catalytic activity">
    <reaction evidence="17">
        <text>L-lysyl-L-lysine(out) = L-lysyl-L-lysine(in)</text>
        <dbReference type="Rhea" id="RHEA:79403"/>
        <dbReference type="ChEBI" id="CHEBI:229956"/>
    </reaction>
</comment>
<feature type="transmembrane region" description="Helical" evidence="26">
    <location>
        <begin position="386"/>
        <end position="405"/>
    </location>
</feature>
<gene>
    <name evidence="28" type="ORF">QNJ86_00850</name>
</gene>
<evidence type="ECO:0000256" key="21">
    <source>
        <dbReference type="ARBA" id="ARBA00044924"/>
    </source>
</evidence>
<evidence type="ECO:0000256" key="23">
    <source>
        <dbReference type="ARBA" id="ARBA00045018"/>
    </source>
</evidence>
<evidence type="ECO:0000256" key="22">
    <source>
        <dbReference type="ARBA" id="ARBA00044985"/>
    </source>
</evidence>
<evidence type="ECO:0000256" key="15">
    <source>
        <dbReference type="ARBA" id="ARBA00044898"/>
    </source>
</evidence>
<feature type="transmembrane region" description="Helical" evidence="26">
    <location>
        <begin position="12"/>
        <end position="32"/>
    </location>
</feature>
<dbReference type="InterPro" id="IPR011701">
    <property type="entry name" value="MFS"/>
</dbReference>
<evidence type="ECO:0000256" key="8">
    <source>
        <dbReference type="ARBA" id="ARBA00023228"/>
    </source>
</evidence>
<organism evidence="28 29">
    <name type="scientific">Gordonibacter faecis</name>
    <dbReference type="NCBI Taxonomy" id="3047475"/>
    <lineage>
        <taxon>Bacteria</taxon>
        <taxon>Bacillati</taxon>
        <taxon>Actinomycetota</taxon>
        <taxon>Coriobacteriia</taxon>
        <taxon>Eggerthellales</taxon>
        <taxon>Eggerthellaceae</taxon>
        <taxon>Gordonibacter</taxon>
    </lineage>
</organism>
<comment type="catalytic activity">
    <reaction evidence="19">
        <text>L-histidyl-L-alpha-amino acid(out) = L-histidyl-L-alpha-amino acid(in)</text>
        <dbReference type="Rhea" id="RHEA:79379"/>
        <dbReference type="ChEBI" id="CHEBI:229964"/>
    </reaction>
</comment>
<evidence type="ECO:0000256" key="13">
    <source>
        <dbReference type="ARBA" id="ARBA00044891"/>
    </source>
</evidence>
<dbReference type="InterPro" id="IPR020846">
    <property type="entry name" value="MFS_dom"/>
</dbReference>
<evidence type="ECO:0000259" key="27">
    <source>
        <dbReference type="PROSITE" id="PS50850"/>
    </source>
</evidence>
<evidence type="ECO:0000256" key="2">
    <source>
        <dbReference type="ARBA" id="ARBA00004651"/>
    </source>
</evidence>
<keyword evidence="29" id="KW-1185">Reference proteome</keyword>
<evidence type="ECO:0000256" key="1">
    <source>
        <dbReference type="ARBA" id="ARBA00004155"/>
    </source>
</evidence>
<feature type="transmembrane region" description="Helical" evidence="26">
    <location>
        <begin position="293"/>
        <end position="312"/>
    </location>
</feature>
<comment type="catalytic activity">
    <reaction evidence="13">
        <text>L-lysyl-L-alpha-amino acid(out) = L-lysyl-L-alpha-amino acid(in)</text>
        <dbReference type="Rhea" id="RHEA:79387"/>
        <dbReference type="ChEBI" id="CHEBI:229965"/>
    </reaction>
</comment>
<name>A0ABT7DMD4_9ACTN</name>
<keyword evidence="4" id="KW-0813">Transport</keyword>
<comment type="catalytic activity">
    <reaction evidence="18">
        <text>L-arginyl-glycine(out) = L-arginyl-glycine(in)</text>
        <dbReference type="Rhea" id="RHEA:79391"/>
        <dbReference type="ChEBI" id="CHEBI:229955"/>
    </reaction>
</comment>
<evidence type="ECO:0000256" key="11">
    <source>
        <dbReference type="ARBA" id="ARBA00044881"/>
    </source>
</evidence>
<evidence type="ECO:0000256" key="26">
    <source>
        <dbReference type="SAM" id="Phobius"/>
    </source>
</evidence>
<dbReference type="RefSeq" id="WP_283830671.1">
    <property type="nucleotide sequence ID" value="NZ_JASJEU010000003.1"/>
</dbReference>
<comment type="similarity">
    <text evidence="3">Belongs to the major facilitator superfamily.</text>
</comment>
<evidence type="ECO:0000256" key="3">
    <source>
        <dbReference type="ARBA" id="ARBA00008335"/>
    </source>
</evidence>
<feature type="transmembrane region" description="Helical" evidence="26">
    <location>
        <begin position="145"/>
        <end position="163"/>
    </location>
</feature>
<comment type="catalytic activity">
    <reaction evidence="15">
        <text>L-aspartyl-L-lysine(out) = L-aspartyl-L-lysine(in)</text>
        <dbReference type="Rhea" id="RHEA:79411"/>
        <dbReference type="ChEBI" id="CHEBI:229953"/>
    </reaction>
</comment>
<dbReference type="SUPFAM" id="SSF103473">
    <property type="entry name" value="MFS general substrate transporter"/>
    <property type="match status" value="1"/>
</dbReference>
<keyword evidence="8" id="KW-0458">Lysosome</keyword>
<feature type="transmembrane region" description="Helical" evidence="26">
    <location>
        <begin position="86"/>
        <end position="109"/>
    </location>
</feature>
<comment type="catalytic activity">
    <reaction evidence="14">
        <text>L-alpha-aminoacyl-L-lysine(out) = L-alpha-aminoacyl-L-lysine(in)</text>
        <dbReference type="Rhea" id="RHEA:79383"/>
        <dbReference type="ChEBI" id="CHEBI:229966"/>
    </reaction>
</comment>
<comment type="caution">
    <text evidence="28">The sequence shown here is derived from an EMBL/GenBank/DDBJ whole genome shotgun (WGS) entry which is preliminary data.</text>
</comment>
<comment type="catalytic activity">
    <reaction evidence="20">
        <text>L-alanyl-L-lysine(out) = L-alanyl-L-lysine(in)</text>
        <dbReference type="Rhea" id="RHEA:79415"/>
        <dbReference type="ChEBI" id="CHEBI:192470"/>
    </reaction>
</comment>
<keyword evidence="7 26" id="KW-0472">Membrane</keyword>
<evidence type="ECO:0000256" key="12">
    <source>
        <dbReference type="ARBA" id="ARBA00044884"/>
    </source>
</evidence>
<evidence type="ECO:0000256" key="6">
    <source>
        <dbReference type="ARBA" id="ARBA00022989"/>
    </source>
</evidence>
<evidence type="ECO:0000256" key="4">
    <source>
        <dbReference type="ARBA" id="ARBA00022448"/>
    </source>
</evidence>
<feature type="transmembrane region" description="Helical" evidence="26">
    <location>
        <begin position="175"/>
        <end position="195"/>
    </location>
</feature>
<comment type="catalytic activity">
    <reaction evidence="21">
        <text>L-lysyl-glycine(out) = L-lysyl-glycine(in)</text>
        <dbReference type="Rhea" id="RHEA:79407"/>
        <dbReference type="ChEBI" id="CHEBI:191202"/>
    </reaction>
</comment>
<evidence type="ECO:0000256" key="16">
    <source>
        <dbReference type="ARBA" id="ARBA00044899"/>
    </source>
</evidence>
<feature type="transmembrane region" description="Helical" evidence="26">
    <location>
        <begin position="227"/>
        <end position="248"/>
    </location>
</feature>
<feature type="transmembrane region" description="Helical" evidence="26">
    <location>
        <begin position="115"/>
        <end position="133"/>
    </location>
</feature>
<dbReference type="PROSITE" id="PS50850">
    <property type="entry name" value="MFS"/>
    <property type="match status" value="1"/>
</dbReference>
<evidence type="ECO:0000313" key="29">
    <source>
        <dbReference type="Proteomes" id="UP001232750"/>
    </source>
</evidence>
<dbReference type="InterPro" id="IPR052187">
    <property type="entry name" value="MFSD1"/>
</dbReference>
<dbReference type="PANTHER" id="PTHR23512">
    <property type="entry name" value="MAJOR FACILITATOR SUPERFAMILY DOMAIN-CONTAINING PROTEIN 1"/>
    <property type="match status" value="1"/>
</dbReference>
<evidence type="ECO:0000256" key="17">
    <source>
        <dbReference type="ARBA" id="ARBA00044900"/>
    </source>
</evidence>
<evidence type="ECO:0000256" key="9">
    <source>
        <dbReference type="ARBA" id="ARBA00044876"/>
    </source>
</evidence>
<comment type="function">
    <text evidence="24">Lysosomal dipeptide uniporter that selectively exports lysine, arginine or histidine-containing dipeptides with a net positive charge from the lysosome lumen into the cytosol. Could play a role in a specific type of protein O-glycosylation indirectly regulating macrophages migration and tissue invasion. Also essential for liver homeostasis.</text>
</comment>
<feature type="transmembrane region" description="Helical" evidence="26">
    <location>
        <begin position="318"/>
        <end position="340"/>
    </location>
</feature>
<evidence type="ECO:0000256" key="25">
    <source>
        <dbReference type="ARBA" id="ARBA00046376"/>
    </source>
</evidence>
<comment type="subcellular location">
    <subcellularLocation>
        <location evidence="2">Cell membrane</location>
        <topology evidence="2">Multi-pass membrane protein</topology>
    </subcellularLocation>
    <subcellularLocation>
        <location evidence="1">Lysosome membrane</location>
        <topology evidence="1">Multi-pass membrane protein</topology>
    </subcellularLocation>
</comment>
<dbReference type="Gene3D" id="1.20.1250.20">
    <property type="entry name" value="MFS general substrate transporter like domains"/>
    <property type="match status" value="2"/>
</dbReference>
<comment type="catalytic activity">
    <reaction evidence="16">
        <text>L-arginyl-L-alpha-amino acid(out) = L-arginyl-L-alpha-amino acid(in)</text>
        <dbReference type="Rhea" id="RHEA:79371"/>
        <dbReference type="ChEBI" id="CHEBI:84315"/>
    </reaction>
</comment>
<evidence type="ECO:0000256" key="24">
    <source>
        <dbReference type="ARBA" id="ARBA00045709"/>
    </source>
</evidence>
<evidence type="ECO:0000256" key="5">
    <source>
        <dbReference type="ARBA" id="ARBA00022692"/>
    </source>
</evidence>
<evidence type="ECO:0000256" key="7">
    <source>
        <dbReference type="ARBA" id="ARBA00023136"/>
    </source>
</evidence>
<comment type="catalytic activity">
    <reaction evidence="9">
        <text>L-lysyl-L-alanine(out) = L-lysyl-L-alanine(in)</text>
        <dbReference type="Rhea" id="RHEA:79399"/>
        <dbReference type="ChEBI" id="CHEBI:229954"/>
    </reaction>
</comment>
<dbReference type="Proteomes" id="UP001232750">
    <property type="component" value="Unassembled WGS sequence"/>
</dbReference>
<feature type="transmembrane region" description="Helical" evidence="26">
    <location>
        <begin position="260"/>
        <end position="281"/>
    </location>
</feature>
<evidence type="ECO:0000256" key="10">
    <source>
        <dbReference type="ARBA" id="ARBA00044878"/>
    </source>
</evidence>
<keyword evidence="5 26" id="KW-0812">Transmembrane</keyword>
<proteinExistence type="inferred from homology"/>
<evidence type="ECO:0000256" key="18">
    <source>
        <dbReference type="ARBA" id="ARBA00044903"/>
    </source>
</evidence>
<feature type="domain" description="Major facilitator superfamily (MFS) profile" evidence="27">
    <location>
        <begin position="16"/>
        <end position="414"/>
    </location>
</feature>